<dbReference type="Pfam" id="PF00990">
    <property type="entry name" value="GGDEF"/>
    <property type="match status" value="1"/>
</dbReference>
<protein>
    <submittedName>
        <fullName evidence="4">GGDEF domain-containing protein</fullName>
    </submittedName>
</protein>
<proteinExistence type="predicted"/>
<evidence type="ECO:0000256" key="2">
    <source>
        <dbReference type="SAM" id="Phobius"/>
    </source>
</evidence>
<dbReference type="AlphaFoldDB" id="A0A5D0MJZ2"/>
<keyword evidence="2" id="KW-0472">Membrane</keyword>
<dbReference type="Gene3D" id="3.30.70.270">
    <property type="match status" value="1"/>
</dbReference>
<keyword evidence="2" id="KW-1133">Transmembrane helix</keyword>
<keyword evidence="2" id="KW-0812">Transmembrane</keyword>
<dbReference type="InterPro" id="IPR043128">
    <property type="entry name" value="Rev_trsase/Diguanyl_cyclase"/>
</dbReference>
<feature type="transmembrane region" description="Helical" evidence="2">
    <location>
        <begin position="165"/>
        <end position="184"/>
    </location>
</feature>
<dbReference type="SUPFAM" id="SSF55073">
    <property type="entry name" value="Nucleotide cyclase"/>
    <property type="match status" value="1"/>
</dbReference>
<keyword evidence="1" id="KW-0175">Coiled coil</keyword>
<dbReference type="InterPro" id="IPR000160">
    <property type="entry name" value="GGDEF_dom"/>
</dbReference>
<feature type="coiled-coil region" evidence="1">
    <location>
        <begin position="196"/>
        <end position="247"/>
    </location>
</feature>
<evidence type="ECO:0000313" key="4">
    <source>
        <dbReference type="EMBL" id="TYB30889.1"/>
    </source>
</evidence>
<dbReference type="Proteomes" id="UP000324143">
    <property type="component" value="Unassembled WGS sequence"/>
</dbReference>
<feature type="transmembrane region" description="Helical" evidence="2">
    <location>
        <begin position="52"/>
        <end position="72"/>
    </location>
</feature>
<feature type="domain" description="GGDEF" evidence="3">
    <location>
        <begin position="275"/>
        <end position="402"/>
    </location>
</feature>
<feature type="transmembrane region" description="Helical" evidence="2">
    <location>
        <begin position="20"/>
        <end position="40"/>
    </location>
</feature>
<dbReference type="PROSITE" id="PS50887">
    <property type="entry name" value="GGDEF"/>
    <property type="match status" value="1"/>
</dbReference>
<organism evidence="4 5">
    <name type="scientific">Candidatus Mcinerneyibacterium aminivorans</name>
    <dbReference type="NCBI Taxonomy" id="2703815"/>
    <lineage>
        <taxon>Bacteria</taxon>
        <taxon>Candidatus Macinerneyibacteriota</taxon>
        <taxon>Candidatus Mcinerneyibacteria</taxon>
        <taxon>Candidatus Mcinerneyibacteriales</taxon>
        <taxon>Candidatus Mcinerneyibacteriaceae</taxon>
        <taxon>Candidatus Mcinerneyibacterium</taxon>
    </lineage>
</organism>
<dbReference type="GO" id="GO:0052621">
    <property type="term" value="F:diguanylate cyclase activity"/>
    <property type="evidence" value="ECO:0007669"/>
    <property type="project" value="TreeGrafter"/>
</dbReference>
<dbReference type="CDD" id="cd01949">
    <property type="entry name" value="GGDEF"/>
    <property type="match status" value="1"/>
</dbReference>
<feature type="transmembrane region" description="Helical" evidence="2">
    <location>
        <begin position="84"/>
        <end position="107"/>
    </location>
</feature>
<name>A0A5D0MJZ2_9BACT</name>
<keyword evidence="5" id="KW-1185">Reference proteome</keyword>
<dbReference type="PANTHER" id="PTHR45138:SF9">
    <property type="entry name" value="DIGUANYLATE CYCLASE DGCM-RELATED"/>
    <property type="match status" value="1"/>
</dbReference>
<gene>
    <name evidence="4" type="ORF">FXF47_06805</name>
</gene>
<dbReference type="GO" id="GO:0005886">
    <property type="term" value="C:plasma membrane"/>
    <property type="evidence" value="ECO:0007669"/>
    <property type="project" value="TreeGrafter"/>
</dbReference>
<dbReference type="InterPro" id="IPR029787">
    <property type="entry name" value="Nucleotide_cyclase"/>
</dbReference>
<dbReference type="EMBL" id="VSIX01000065">
    <property type="protein sequence ID" value="TYB30889.1"/>
    <property type="molecule type" value="Genomic_DNA"/>
</dbReference>
<dbReference type="GO" id="GO:1902201">
    <property type="term" value="P:negative regulation of bacterial-type flagellum-dependent cell motility"/>
    <property type="evidence" value="ECO:0007669"/>
    <property type="project" value="TreeGrafter"/>
</dbReference>
<dbReference type="PANTHER" id="PTHR45138">
    <property type="entry name" value="REGULATORY COMPONENTS OF SENSORY TRANSDUCTION SYSTEM"/>
    <property type="match status" value="1"/>
</dbReference>
<accession>A0A5D0MJZ2</accession>
<dbReference type="NCBIfam" id="TIGR00254">
    <property type="entry name" value="GGDEF"/>
    <property type="match status" value="1"/>
</dbReference>
<dbReference type="SMART" id="SM00267">
    <property type="entry name" value="GGDEF"/>
    <property type="match status" value="1"/>
</dbReference>
<dbReference type="InterPro" id="IPR050469">
    <property type="entry name" value="Diguanylate_Cyclase"/>
</dbReference>
<reference evidence="4" key="1">
    <citation type="submission" date="2019-08" db="EMBL/GenBank/DDBJ databases">
        <title>Genomic characterization of a novel candidate phylum (ARYD3) from a high temperature, high salinity tertiary oil reservoir in north central Oklahoma, USA.</title>
        <authorList>
            <person name="Youssef N.H."/>
            <person name="Yadav A."/>
            <person name="Elshahed M.S."/>
        </authorList>
    </citation>
    <scope>NUCLEOTIDE SEQUENCE [LARGE SCALE GENOMIC DNA]</scope>
    <source>
        <strain evidence="4">ARYD3</strain>
    </source>
</reference>
<dbReference type="GO" id="GO:0043709">
    <property type="term" value="P:cell adhesion involved in single-species biofilm formation"/>
    <property type="evidence" value="ECO:0007669"/>
    <property type="project" value="TreeGrafter"/>
</dbReference>
<evidence type="ECO:0000259" key="3">
    <source>
        <dbReference type="PROSITE" id="PS50887"/>
    </source>
</evidence>
<evidence type="ECO:0000256" key="1">
    <source>
        <dbReference type="SAM" id="Coils"/>
    </source>
</evidence>
<sequence>MLLYNNFITSDKNIDEVINYTSLTTGRLLSFIGIPILLYFTFQDLFIVEIPILIYSRLVTIITMSTFLVISFSNFKKKFKFIKIFHYLILLSLIMMVSNIVISIFSIHNIDKSIKLGTVDGLILILLISFLFSGYLKYYFWLVIIPQSYMYLMLIFYLNIDMQNLLLFVNPFIITILILLLYNYKRKLFLKQYFLMKKNLIQKEKLQSKVDKLEELNLKLNDLNEELEKEIKEKEILQRKLKKKANIDELTSLLNRRALFEVIQNIFKYNRKRIKVITICFIDVDKLKYINDNFGHKEGDIVLFKIGKILKEHVREKDYVGRIGGDEFLIYFENITKEKAENIMNRINDKIKKENKIISKNYQISISYGCVQYDEEKHNDLDDMIYAADRKMYTHKKGKNTR</sequence>
<evidence type="ECO:0000313" key="5">
    <source>
        <dbReference type="Proteomes" id="UP000324143"/>
    </source>
</evidence>
<comment type="caution">
    <text evidence="4">The sequence shown here is derived from an EMBL/GenBank/DDBJ whole genome shotgun (WGS) entry which is preliminary data.</text>
</comment>